<feature type="transmembrane region" description="Helical" evidence="4">
    <location>
        <begin position="159"/>
        <end position="178"/>
    </location>
</feature>
<evidence type="ECO:0000259" key="5">
    <source>
        <dbReference type="PROSITE" id="PS50850"/>
    </source>
</evidence>
<dbReference type="EMBL" id="JAUKUD010000007">
    <property type="protein sequence ID" value="KAK0738160.1"/>
    <property type="molecule type" value="Genomic_DNA"/>
</dbReference>
<feature type="transmembrane region" description="Helical" evidence="4">
    <location>
        <begin position="190"/>
        <end position="213"/>
    </location>
</feature>
<feature type="transmembrane region" description="Helical" evidence="4">
    <location>
        <begin position="384"/>
        <end position="406"/>
    </location>
</feature>
<dbReference type="Proteomes" id="UP001172155">
    <property type="component" value="Unassembled WGS sequence"/>
</dbReference>
<dbReference type="PANTHER" id="PTHR11360:SF319">
    <property type="entry name" value="MAJOR FACILITATOR SUPERFAMILY (MFS) PROFILE DOMAIN-CONTAINING PROTEIN"/>
    <property type="match status" value="1"/>
</dbReference>
<keyword evidence="4" id="KW-0812">Transmembrane</keyword>
<feature type="transmembrane region" description="Helical" evidence="4">
    <location>
        <begin position="31"/>
        <end position="59"/>
    </location>
</feature>
<organism evidence="6 7">
    <name type="scientific">Schizothecium vesticola</name>
    <dbReference type="NCBI Taxonomy" id="314040"/>
    <lineage>
        <taxon>Eukaryota</taxon>
        <taxon>Fungi</taxon>
        <taxon>Dikarya</taxon>
        <taxon>Ascomycota</taxon>
        <taxon>Pezizomycotina</taxon>
        <taxon>Sordariomycetes</taxon>
        <taxon>Sordariomycetidae</taxon>
        <taxon>Sordariales</taxon>
        <taxon>Schizotheciaceae</taxon>
        <taxon>Schizothecium</taxon>
    </lineage>
</organism>
<evidence type="ECO:0000256" key="1">
    <source>
        <dbReference type="ARBA" id="ARBA00004141"/>
    </source>
</evidence>
<comment type="caution">
    <text evidence="6">The sequence shown here is derived from an EMBL/GenBank/DDBJ whole genome shotgun (WGS) entry which is preliminary data.</text>
</comment>
<reference evidence="6" key="1">
    <citation type="submission" date="2023-06" db="EMBL/GenBank/DDBJ databases">
        <title>Genome-scale phylogeny and comparative genomics of the fungal order Sordariales.</title>
        <authorList>
            <consortium name="Lawrence Berkeley National Laboratory"/>
            <person name="Hensen N."/>
            <person name="Bonometti L."/>
            <person name="Westerberg I."/>
            <person name="Brannstrom I.O."/>
            <person name="Guillou S."/>
            <person name="Cros-Aarteil S."/>
            <person name="Calhoun S."/>
            <person name="Haridas S."/>
            <person name="Kuo A."/>
            <person name="Mondo S."/>
            <person name="Pangilinan J."/>
            <person name="Riley R."/>
            <person name="LaButti K."/>
            <person name="Andreopoulos B."/>
            <person name="Lipzen A."/>
            <person name="Chen C."/>
            <person name="Yanf M."/>
            <person name="Daum C."/>
            <person name="Ng V."/>
            <person name="Clum A."/>
            <person name="Steindorff A."/>
            <person name="Ohm R."/>
            <person name="Martin F."/>
            <person name="Silar P."/>
            <person name="Natvig D."/>
            <person name="Lalanne C."/>
            <person name="Gautier V."/>
            <person name="Ament-velasquez S.L."/>
            <person name="Kruys A."/>
            <person name="Hutchinson M.I."/>
            <person name="Powell A.J."/>
            <person name="Barry K."/>
            <person name="Miller A.N."/>
            <person name="Grigoriev I.V."/>
            <person name="Debuchy R."/>
            <person name="Gladieux P."/>
            <person name="Thoren M.H."/>
            <person name="Johannesson H."/>
        </authorList>
    </citation>
    <scope>NUCLEOTIDE SEQUENCE</scope>
    <source>
        <strain evidence="6">SMH3187-1</strain>
    </source>
</reference>
<dbReference type="SUPFAM" id="SSF103473">
    <property type="entry name" value="MFS general substrate transporter"/>
    <property type="match status" value="1"/>
</dbReference>
<feature type="transmembrane region" description="Helical" evidence="4">
    <location>
        <begin position="71"/>
        <end position="94"/>
    </location>
</feature>
<name>A0AA40BPR8_9PEZI</name>
<evidence type="ECO:0000256" key="2">
    <source>
        <dbReference type="ARBA" id="ARBA00006727"/>
    </source>
</evidence>
<keyword evidence="4" id="KW-0472">Membrane</keyword>
<dbReference type="PROSITE" id="PS50850">
    <property type="entry name" value="MFS"/>
    <property type="match status" value="1"/>
</dbReference>
<dbReference type="PANTHER" id="PTHR11360">
    <property type="entry name" value="MONOCARBOXYLATE TRANSPORTER"/>
    <property type="match status" value="1"/>
</dbReference>
<feature type="region of interest" description="Disordered" evidence="3">
    <location>
        <begin position="1"/>
        <end position="24"/>
    </location>
</feature>
<dbReference type="InterPro" id="IPR050327">
    <property type="entry name" value="Proton-linked_MCT"/>
</dbReference>
<feature type="transmembrane region" description="Helical" evidence="4">
    <location>
        <begin position="297"/>
        <end position="317"/>
    </location>
</feature>
<feature type="transmembrane region" description="Helical" evidence="4">
    <location>
        <begin position="267"/>
        <end position="285"/>
    </location>
</feature>
<dbReference type="InterPro" id="IPR020846">
    <property type="entry name" value="MFS_dom"/>
</dbReference>
<keyword evidence="7" id="KW-1185">Reference proteome</keyword>
<evidence type="ECO:0000313" key="6">
    <source>
        <dbReference type="EMBL" id="KAK0738160.1"/>
    </source>
</evidence>
<dbReference type="AlphaFoldDB" id="A0AA40BPR8"/>
<sequence length="420" mass="44101">MPQDAQDDAEPSEELTTPSNSDPAPDGGLRAWLVALGAASTAFACLGLTNSFGVFQSYYATQLLSSSSPDAIAWIGSLSTFLQFAFGGLAGPLFDRFGPAWIIRPAAVTYVLSIFLLSLCTQYWHFMLQTVLSGLSMAMLQFPAFAAVSQYFDRRRGAALGLVLAGSSVGGVVFPIALSRMLNGSNPVSFAWTVRIMGFVVLPLMVFACLTIRARLPPRRTEFFILGAFREARFLGLVAALFLGFLGMMTPMFFLPTYAVSKGMEPALAGYLSAILNAASTFGRVIPGVLADKYGRLNIFALGSVATGVVVMCMNSATTTAGLIGYSVAFGFASGTIISGATTAFSICTDDMRNMGTYMGMGLAVGSLAALIGPPVNGAMLEKYGGFLEVSIFSGVMCLAGGVVAFGTKAATKQGLFGRV</sequence>
<evidence type="ECO:0000256" key="4">
    <source>
        <dbReference type="SAM" id="Phobius"/>
    </source>
</evidence>
<dbReference type="GO" id="GO:0022857">
    <property type="term" value="F:transmembrane transporter activity"/>
    <property type="evidence" value="ECO:0007669"/>
    <property type="project" value="InterPro"/>
</dbReference>
<feature type="transmembrane region" description="Helical" evidence="4">
    <location>
        <begin position="106"/>
        <end position="125"/>
    </location>
</feature>
<comment type="similarity">
    <text evidence="2">Belongs to the major facilitator superfamily. Monocarboxylate porter (TC 2.A.1.13) family.</text>
</comment>
<keyword evidence="4" id="KW-1133">Transmembrane helix</keyword>
<dbReference type="GO" id="GO:0016020">
    <property type="term" value="C:membrane"/>
    <property type="evidence" value="ECO:0007669"/>
    <property type="project" value="UniProtKB-SubCell"/>
</dbReference>
<comment type="subcellular location">
    <subcellularLocation>
        <location evidence="1">Membrane</location>
        <topology evidence="1">Multi-pass membrane protein</topology>
    </subcellularLocation>
</comment>
<gene>
    <name evidence="6" type="ORF">B0T18DRAFT_333786</name>
</gene>
<feature type="compositionally biased region" description="Acidic residues" evidence="3">
    <location>
        <begin position="1"/>
        <end position="13"/>
    </location>
</feature>
<protein>
    <submittedName>
        <fullName evidence="6">Major facilitator superfamily domain-containing protein</fullName>
    </submittedName>
</protein>
<feature type="transmembrane region" description="Helical" evidence="4">
    <location>
        <begin position="323"/>
        <end position="348"/>
    </location>
</feature>
<dbReference type="InterPro" id="IPR011701">
    <property type="entry name" value="MFS"/>
</dbReference>
<feature type="transmembrane region" description="Helical" evidence="4">
    <location>
        <begin position="355"/>
        <end position="372"/>
    </location>
</feature>
<proteinExistence type="inferred from homology"/>
<evidence type="ECO:0000256" key="3">
    <source>
        <dbReference type="SAM" id="MobiDB-lite"/>
    </source>
</evidence>
<dbReference type="CDD" id="cd17352">
    <property type="entry name" value="MFS_MCT_SLC16"/>
    <property type="match status" value="1"/>
</dbReference>
<evidence type="ECO:0000313" key="7">
    <source>
        <dbReference type="Proteomes" id="UP001172155"/>
    </source>
</evidence>
<feature type="transmembrane region" description="Helical" evidence="4">
    <location>
        <begin position="234"/>
        <end position="255"/>
    </location>
</feature>
<feature type="domain" description="Major facilitator superfamily (MFS) profile" evidence="5">
    <location>
        <begin position="30"/>
        <end position="413"/>
    </location>
</feature>
<accession>A0AA40BPR8</accession>
<dbReference type="Gene3D" id="1.20.1250.20">
    <property type="entry name" value="MFS general substrate transporter like domains"/>
    <property type="match status" value="2"/>
</dbReference>
<dbReference type="InterPro" id="IPR036259">
    <property type="entry name" value="MFS_trans_sf"/>
</dbReference>
<feature type="transmembrane region" description="Helical" evidence="4">
    <location>
        <begin position="131"/>
        <end position="152"/>
    </location>
</feature>
<dbReference type="Pfam" id="PF07690">
    <property type="entry name" value="MFS_1"/>
    <property type="match status" value="1"/>
</dbReference>